<dbReference type="Pfam" id="PF23385">
    <property type="entry name" value="Beta-prop_IFT140_2nd"/>
    <property type="match status" value="1"/>
</dbReference>
<evidence type="ECO:0000256" key="6">
    <source>
        <dbReference type="ARBA" id="ARBA00023273"/>
    </source>
</evidence>
<dbReference type="PROSITE" id="PS50082">
    <property type="entry name" value="WD_REPEATS_2"/>
    <property type="match status" value="1"/>
</dbReference>
<evidence type="ECO:0000259" key="11">
    <source>
        <dbReference type="Pfam" id="PF24762"/>
    </source>
</evidence>
<evidence type="ECO:0000256" key="5">
    <source>
        <dbReference type="ARBA" id="ARBA00023069"/>
    </source>
</evidence>
<proteinExistence type="predicted"/>
<comment type="subcellular location">
    <subcellularLocation>
        <location evidence="1">Cell projection</location>
        <location evidence="1">Cilium</location>
    </subcellularLocation>
</comment>
<evidence type="ECO:0000256" key="7">
    <source>
        <dbReference type="PROSITE-ProRule" id="PRU00221"/>
    </source>
</evidence>
<evidence type="ECO:0000256" key="4">
    <source>
        <dbReference type="ARBA" id="ARBA00022803"/>
    </source>
</evidence>
<dbReference type="Gene3D" id="1.25.40.470">
    <property type="match status" value="2"/>
</dbReference>
<dbReference type="SUPFAM" id="SSF50978">
    <property type="entry name" value="WD40 repeat-like"/>
    <property type="match status" value="1"/>
</dbReference>
<evidence type="ECO:0008006" key="14">
    <source>
        <dbReference type="Google" id="ProtNLM"/>
    </source>
</evidence>
<feature type="domain" description="IF140 C-terminal TPR" evidence="10">
    <location>
        <begin position="1165"/>
        <end position="1286"/>
    </location>
</feature>
<keyword evidence="3" id="KW-0677">Repeat</keyword>
<sequence>MFSSSDFAKIASFIQIEWSHLSPLCALIPNADQRVHFFNDKGNEYKEYMVSRSARATVIAFSQTSDSLAIGFNDGEVSLWRSGNTNDAPHVHEGPVNLLCWHPNCPYFLSASEDGCICCWNTATVIVPLFKACSSVIFTRSVWSPSEIPFAFLASSEGLLFSFENGSEDCLNEICSCPKPIHLLRIVPAAHRVVVVSGENYLSQYNLPPNIAKYNQLKLPAGDPPLFTTIRSDTLAYAIADTIYVSNFQNEEIQILRTKSSQKVTSLNWNSSTAELYATTIEGCLYVWKTTMKGLVSKLGWEAPIITDLFVRIEEAYWSPYSKSFATVTTGKRPSLFIFYPFHNLACKDYIVWQKTPNSLTTDDTNETKLHAPILQAGMSNSYLMFNSMPQCNLFNIHKGSLAPFSNITINSDLVALKDEVIFDCIKSTLEVRNLQGTVKETMSISTPAKFMCLNGRYLCIISEDYTIMLYDVQRRSPKIQFTTIFTTEYDNIRIRDVSLSCGGFCLSISVDFFKDGQWHPSPNLYLHSPQFDKTVSLVFEGRIPKCHKWDSEDSRLLCVETIPFDINYESSVTGTIVFPLFVADSLESFKQAPLNLDSDLEEIWYVELPRIYHSKPQDKPVGTVLPQFEGLNNADETSKKALMELNFHLATGNIDAAFNAIRGIDNKATWRSLAQTCAQMRRIDLADLCFGKMEDGGSALILQKAQDDPIAQNIIVDTQLGMIDEAKTIAKENRRFDLLSNIHCSIGEYSDALAITSSGDRIHMKALAYQNARSAEIIGNIEQAIKLYESSGMLPYELPRLAIQQNDLLLLFNYISERSPAEISPRLWLWLGRFYEAHQQVDVALQYYEYARATSESVRLLCCVGRWDDALAIVKKSNKRSTTCSYARLLIDKIDYLKKKSSDSANSKKSDDDEIIRLQHEVIEMFRSARQFAQAMDIALKYELVDDVLALSFSAPAPLVCRAAQWFEERREAKNAILLYSRSGRLNRALALCFAMKQYDALDEISDSLNSKTDPQVLIRCGRYFIESERWSKAAQCLAFARQFEEAIEICNKHSVKLQPNVIQELSNIQADPKVLQRFASLCEQQGEFAIAASLYVKLKDHIASMKALIRSGDTSKVVKFANLIKKKETYILAANYLATFKPREGQQVFDTIVTLYSKAKAPDKLSRFYQASAQVEIEDYQDYEKGLELVKKARDIIEKIENLKNKDQLMSLMNNKIDRIEKYLAAINSIKSEPKRGLQLCVELLKSKDIENYLRTDDIYIVMVQCYVAQGNYKNAHKILEDLKNSGTDITWYMDVAAIQKIYKEVGETFDTSEIQKNEDEYEEVDDEIVEDIQDTDI</sequence>
<dbReference type="InterPro" id="IPR056168">
    <property type="entry name" value="TPR_IF140/IFT172/WDR19"/>
</dbReference>
<dbReference type="Pfam" id="PF24760">
    <property type="entry name" value="TPR_IF140_C"/>
    <property type="match status" value="1"/>
</dbReference>
<evidence type="ECO:0000313" key="12">
    <source>
        <dbReference type="EMBL" id="KAK8877833.1"/>
    </source>
</evidence>
<keyword evidence="2 7" id="KW-0853">WD repeat</keyword>
<dbReference type="InterPro" id="IPR056155">
    <property type="entry name" value="Beta-prop_IFT140_2nd"/>
</dbReference>
<evidence type="ECO:0000256" key="1">
    <source>
        <dbReference type="ARBA" id="ARBA00004138"/>
    </source>
</evidence>
<feature type="domain" description="IF140/IFT172/WDR19 TPR" evidence="11">
    <location>
        <begin position="653"/>
        <end position="1156"/>
    </location>
</feature>
<dbReference type="Gene3D" id="2.130.10.10">
    <property type="entry name" value="YVTN repeat-like/Quinoprotein amine dehydrogenase"/>
    <property type="match status" value="1"/>
</dbReference>
<feature type="domain" description="IFT140 second beta-propeller" evidence="9">
    <location>
        <begin position="361"/>
        <end position="538"/>
    </location>
</feature>
<dbReference type="EMBL" id="JAPFFF010000011">
    <property type="protein sequence ID" value="KAK8877833.1"/>
    <property type="molecule type" value="Genomic_DNA"/>
</dbReference>
<protein>
    <recommendedName>
        <fullName evidence="14">Anaphase-promoting complex subunit 4 WD40 domain-containing protein</fullName>
    </recommendedName>
</protein>
<dbReference type="Pfam" id="PF24762">
    <property type="entry name" value="TPR_IF140-IFT172"/>
    <property type="match status" value="1"/>
</dbReference>
<keyword evidence="13" id="KW-1185">Reference proteome</keyword>
<dbReference type="InterPro" id="IPR001680">
    <property type="entry name" value="WD40_rpt"/>
</dbReference>
<feature type="domain" description="IFT140 first beta-propeller" evidence="8">
    <location>
        <begin position="11"/>
        <end position="122"/>
    </location>
</feature>
<dbReference type="Proteomes" id="UP001470230">
    <property type="component" value="Unassembled WGS sequence"/>
</dbReference>
<dbReference type="PANTHER" id="PTHR15722:SF7">
    <property type="entry name" value="INTRAFLAGELLAR TRANSPORT PROTEIN 140 HOMOLOG"/>
    <property type="match status" value="1"/>
</dbReference>
<dbReference type="InterPro" id="IPR036322">
    <property type="entry name" value="WD40_repeat_dom_sf"/>
</dbReference>
<dbReference type="PANTHER" id="PTHR15722">
    <property type="entry name" value="IFT140/172-RELATED"/>
    <property type="match status" value="1"/>
</dbReference>
<gene>
    <name evidence="12" type="ORF">M9Y10_004596</name>
</gene>
<dbReference type="SUPFAM" id="SSF69322">
    <property type="entry name" value="Tricorn protease domain 2"/>
    <property type="match status" value="1"/>
</dbReference>
<dbReference type="InterPro" id="IPR056156">
    <property type="entry name" value="TPR_IF140_C"/>
</dbReference>
<keyword evidence="6" id="KW-0966">Cell projection</keyword>
<dbReference type="SMART" id="SM00320">
    <property type="entry name" value="WD40"/>
    <property type="match status" value="3"/>
</dbReference>
<evidence type="ECO:0000256" key="3">
    <source>
        <dbReference type="ARBA" id="ARBA00022737"/>
    </source>
</evidence>
<dbReference type="Pfam" id="PF23383">
    <property type="entry name" value="Beta-prop_IFT140_1st"/>
    <property type="match status" value="1"/>
</dbReference>
<dbReference type="InterPro" id="IPR015943">
    <property type="entry name" value="WD40/YVTN_repeat-like_dom_sf"/>
</dbReference>
<accession>A0ABR2JJW4</accession>
<evidence type="ECO:0000259" key="8">
    <source>
        <dbReference type="Pfam" id="PF23383"/>
    </source>
</evidence>
<evidence type="ECO:0000259" key="10">
    <source>
        <dbReference type="Pfam" id="PF24760"/>
    </source>
</evidence>
<keyword evidence="4" id="KW-0802">TPR repeat</keyword>
<evidence type="ECO:0000259" key="9">
    <source>
        <dbReference type="Pfam" id="PF23385"/>
    </source>
</evidence>
<comment type="caution">
    <text evidence="12">The sequence shown here is derived from an EMBL/GenBank/DDBJ whole genome shotgun (WGS) entry which is preliminary data.</text>
</comment>
<keyword evidence="5" id="KW-0969">Cilium</keyword>
<organism evidence="12 13">
    <name type="scientific">Tritrichomonas musculus</name>
    <dbReference type="NCBI Taxonomy" id="1915356"/>
    <lineage>
        <taxon>Eukaryota</taxon>
        <taxon>Metamonada</taxon>
        <taxon>Parabasalia</taxon>
        <taxon>Tritrichomonadida</taxon>
        <taxon>Tritrichomonadidae</taxon>
        <taxon>Tritrichomonas</taxon>
    </lineage>
</organism>
<evidence type="ECO:0000256" key="2">
    <source>
        <dbReference type="ARBA" id="ARBA00022574"/>
    </source>
</evidence>
<reference evidence="12 13" key="1">
    <citation type="submission" date="2024-04" db="EMBL/GenBank/DDBJ databases">
        <title>Tritrichomonas musculus Genome.</title>
        <authorList>
            <person name="Alves-Ferreira E."/>
            <person name="Grigg M."/>
            <person name="Lorenzi H."/>
            <person name="Galac M."/>
        </authorList>
    </citation>
    <scope>NUCLEOTIDE SEQUENCE [LARGE SCALE GENOMIC DNA]</scope>
    <source>
        <strain evidence="12 13">EAF2021</strain>
    </source>
</reference>
<dbReference type="InterPro" id="IPR056154">
    <property type="entry name" value="Beta-prop_IFT140_1st"/>
</dbReference>
<feature type="repeat" description="WD" evidence="7">
    <location>
        <begin position="89"/>
        <end position="121"/>
    </location>
</feature>
<name>A0ABR2JJW4_9EUKA</name>
<evidence type="ECO:0000313" key="13">
    <source>
        <dbReference type="Proteomes" id="UP001470230"/>
    </source>
</evidence>